<evidence type="ECO:0000313" key="1">
    <source>
        <dbReference type="EMBL" id="ANJ76292.1"/>
    </source>
</evidence>
<keyword evidence="2" id="KW-1185">Reference proteome</keyword>
<gene>
    <name evidence="1" type="ORF">A9Y76_27190</name>
</gene>
<name>A0A192A7L3_9RALS</name>
<proteinExistence type="predicted"/>
<evidence type="ECO:0000313" key="2">
    <source>
        <dbReference type="Proteomes" id="UP000078572"/>
    </source>
</evidence>
<dbReference type="Proteomes" id="UP000078572">
    <property type="component" value="Plasmid pRI-1"/>
</dbReference>
<sequence length="76" mass="7942">MNTPQSPSIASAEARRCATCGATSAEEAWNICNATSEAVCYGLTLFPLDIQIGRIECGAVTVDSSDGMPDSTRLSK</sequence>
<keyword evidence="1" id="KW-0614">Plasmid</keyword>
<protein>
    <submittedName>
        <fullName evidence="1">Uncharacterized protein</fullName>
    </submittedName>
</protein>
<dbReference type="EMBL" id="CP016024">
    <property type="protein sequence ID" value="ANJ76292.1"/>
    <property type="molecule type" value="Genomic_DNA"/>
</dbReference>
<accession>A0A192A7L3</accession>
<reference evidence="2" key="1">
    <citation type="submission" date="2016-06" db="EMBL/GenBank/DDBJ databases">
        <authorList>
            <person name="Xu Y."/>
            <person name="Nagy A."/>
            <person name="Yan X."/>
            <person name="Kim S.W."/>
            <person name="Haley B."/>
            <person name="Liu N.T."/>
            <person name="Nou X."/>
        </authorList>
    </citation>
    <scope>NUCLEOTIDE SEQUENCE [LARGE SCALE GENOMIC DNA]</scope>
    <source>
        <strain evidence="2">ATCC 49129</strain>
        <plasmid evidence="2">pri-1</plasmid>
    </source>
</reference>
<organism evidence="1 2">
    <name type="scientific">Ralstonia insidiosa</name>
    <dbReference type="NCBI Taxonomy" id="190721"/>
    <lineage>
        <taxon>Bacteria</taxon>
        <taxon>Pseudomonadati</taxon>
        <taxon>Pseudomonadota</taxon>
        <taxon>Betaproteobacteria</taxon>
        <taxon>Burkholderiales</taxon>
        <taxon>Burkholderiaceae</taxon>
        <taxon>Ralstonia</taxon>
    </lineage>
</organism>
<geneLocation type="plasmid" evidence="2">
    <name>pri-1</name>
</geneLocation>
<dbReference type="AlphaFoldDB" id="A0A192A7L3"/>